<gene>
    <name evidence="1" type="ORF">DVS28_a2866</name>
</gene>
<evidence type="ECO:0008006" key="3">
    <source>
        <dbReference type="Google" id="ProtNLM"/>
    </source>
</evidence>
<dbReference type="KEGG" id="euz:DVS28_a2866"/>
<protein>
    <recommendedName>
        <fullName evidence="3">S-layer family protein</fullName>
    </recommendedName>
</protein>
<organism evidence="1 2">
    <name type="scientific">Euzebya pacifica</name>
    <dbReference type="NCBI Taxonomy" id="1608957"/>
    <lineage>
        <taxon>Bacteria</taxon>
        <taxon>Bacillati</taxon>
        <taxon>Actinomycetota</taxon>
        <taxon>Nitriliruptoria</taxon>
        <taxon>Euzebyales</taxon>
    </lineage>
</organism>
<keyword evidence="2" id="KW-1185">Reference proteome</keyword>
<accession>A0A346XZ98</accession>
<dbReference type="AlphaFoldDB" id="A0A346XZ98"/>
<proteinExistence type="predicted"/>
<dbReference type="RefSeq" id="WP_114592018.1">
    <property type="nucleotide sequence ID" value="NZ_CP031165.1"/>
</dbReference>
<dbReference type="Proteomes" id="UP000264006">
    <property type="component" value="Chromosome"/>
</dbReference>
<reference evidence="1 2" key="1">
    <citation type="submission" date="2018-09" db="EMBL/GenBank/DDBJ databases">
        <title>Complete genome sequence of Euzebya sp. DY32-46 isolated from seawater of Pacific Ocean.</title>
        <authorList>
            <person name="Xu L."/>
            <person name="Wu Y.-H."/>
            <person name="Xu X.-W."/>
        </authorList>
    </citation>
    <scope>NUCLEOTIDE SEQUENCE [LARGE SCALE GENOMIC DNA]</scope>
    <source>
        <strain evidence="1 2">DY32-46</strain>
    </source>
</reference>
<evidence type="ECO:0000313" key="2">
    <source>
        <dbReference type="Proteomes" id="UP000264006"/>
    </source>
</evidence>
<evidence type="ECO:0000313" key="1">
    <source>
        <dbReference type="EMBL" id="AXV07545.1"/>
    </source>
</evidence>
<name>A0A346XZ98_9ACTN</name>
<sequence length="673" mass="65246">MIDSLDVSVDGTALQASHLTSLVVDNNTAAQERLHSGGDQAIDLFDVPSLALTTDSVSSSNASAPGIDITSTGGSFTVEGTTTVTNNAATAVDIDSGPTTTFGGLVQASGVGGLQLTGGATTLSALGGLQATGTSGMGLDVGNGTTINVAGVGSTASSGTNTAVNILGTIGGVGVTFDSVSTNGGTDGIVLANTGAGAFTVTGGTGNDGGTIQGVSNDGISLTNVGGLVSLDDMTISSTGRHGIRGQDVAGGFEAVRPTLSSIGNADDERGIWLTDPGAVTITDPDLSTIADTAIEVDRTVSTATGEVSITATTPGPHIRTTSAPFSGAGIELTAIGSGAAIAGGRIDGIGMTGIDGPAVRIIADGPLANPASIGTQGSVGSDSTGSFVVNDVTVGSVAPFVGGAAGGIQVTGLDDATMDVDVRNVTVVSENAFAFSTIARDDADVVVELVDSTLAIANPAFGLAAVNAALAGNAGQAPVLHATLRDNIIGVDGQADGAGSVGIAIGGSDSAGTLDAVLTGNEVINPSVSAVRVDRGKAADHIRGTITQTVVSTPQTTPEGGMDIFSTNGSGGAIDLVITDSSLVGRLHGLLAVIDDGAAGCLDVGTNTLTATDLTLGTGADVTVSGGSTLSFPGFSGGDASAYLIGRNTFIDPAPTVSGGPDGSTCATTRIR</sequence>
<dbReference type="EMBL" id="CP031165">
    <property type="protein sequence ID" value="AXV07545.1"/>
    <property type="molecule type" value="Genomic_DNA"/>
</dbReference>